<dbReference type="GO" id="GO:0007095">
    <property type="term" value="P:mitotic G2 DNA damage checkpoint signaling"/>
    <property type="evidence" value="ECO:0007669"/>
    <property type="project" value="Ensembl"/>
</dbReference>
<dbReference type="VEuPathDB" id="HostDB:ENSCPOG00000037253"/>
<dbReference type="KEGG" id="cpoc:100718433"/>
<dbReference type="Bgee" id="ENSCPOG00000037253">
    <property type="expression patterns" value="Expressed in zone of skin and 12 other cell types or tissues"/>
</dbReference>
<dbReference type="STRING" id="10141.ENSCPOP00000031629"/>
<dbReference type="GO" id="GO:0005739">
    <property type="term" value="C:mitochondrion"/>
    <property type="evidence" value="ECO:0007669"/>
    <property type="project" value="GOC"/>
</dbReference>
<dbReference type="GO" id="GO:0001562">
    <property type="term" value="P:response to protozoan"/>
    <property type="evidence" value="ECO:0007669"/>
    <property type="project" value="Ensembl"/>
</dbReference>
<dbReference type="GO" id="GO:0005634">
    <property type="term" value="C:nucleus"/>
    <property type="evidence" value="ECO:0007669"/>
    <property type="project" value="Ensembl"/>
</dbReference>
<dbReference type="GO" id="GO:0003085">
    <property type="term" value="P:negative regulation of systemic arterial blood pressure"/>
    <property type="evidence" value="ECO:0007669"/>
    <property type="project" value="Ensembl"/>
</dbReference>
<proteinExistence type="predicted"/>
<dbReference type="Proteomes" id="UP000005447">
    <property type="component" value="Unassembled WGS sequence"/>
</dbReference>
<dbReference type="GeneID" id="100718433"/>
<name>A0A286Y1C5_CAVPO</name>
<reference evidence="2" key="3">
    <citation type="submission" date="2025-09" db="UniProtKB">
        <authorList>
            <consortium name="Ensembl"/>
        </authorList>
    </citation>
    <scope>IDENTIFICATION</scope>
    <source>
        <strain evidence="2">2N</strain>
    </source>
</reference>
<keyword evidence="3" id="KW-1185">Reference proteome</keyword>
<dbReference type="GO" id="GO:0006096">
    <property type="term" value="P:glycolytic process"/>
    <property type="evidence" value="ECO:0007669"/>
    <property type="project" value="Ensembl"/>
</dbReference>
<evidence type="ECO:0000256" key="1">
    <source>
        <dbReference type="SAM" id="MobiDB-lite"/>
    </source>
</evidence>
<evidence type="ECO:0000313" key="3">
    <source>
        <dbReference type="Proteomes" id="UP000005447"/>
    </source>
</evidence>
<dbReference type="EMBL" id="AAKN02057231">
    <property type="status" value="NOT_ANNOTATED_CDS"/>
    <property type="molecule type" value="Genomic_DNA"/>
</dbReference>
<dbReference type="OMA" id="GPQYFTF"/>
<feature type="compositionally biased region" description="Low complexity" evidence="1">
    <location>
        <begin position="13"/>
        <end position="33"/>
    </location>
</feature>
<dbReference type="GO" id="GO:0045732">
    <property type="term" value="P:positive regulation of protein catabolic process"/>
    <property type="evidence" value="ECO:0007669"/>
    <property type="project" value="Ensembl"/>
</dbReference>
<dbReference type="InterPro" id="IPR024829">
    <property type="entry name" value="IEX-1"/>
</dbReference>
<dbReference type="GO" id="GO:2000377">
    <property type="term" value="P:regulation of reactive oxygen species metabolic process"/>
    <property type="evidence" value="ECO:0007669"/>
    <property type="project" value="Ensembl"/>
</dbReference>
<dbReference type="PANTHER" id="PTHR16915">
    <property type="entry name" value="IMMEDIATE EARLY RESPONSE 3"/>
    <property type="match status" value="1"/>
</dbReference>
<dbReference type="AlphaFoldDB" id="A0A286Y1C5"/>
<dbReference type="PRINTS" id="PR02100">
    <property type="entry name" value="GENEIEX1"/>
</dbReference>
<accession>A0A286Y1C5</accession>
<feature type="compositionally biased region" description="Basic residues" evidence="1">
    <location>
        <begin position="56"/>
        <end position="65"/>
    </location>
</feature>
<evidence type="ECO:0000313" key="2">
    <source>
        <dbReference type="Ensembl" id="ENSCPOP00000031629.1"/>
    </source>
</evidence>
<gene>
    <name evidence="2" type="primary">IER3</name>
</gene>
<dbReference type="InParanoid" id="A0A286Y1C5"/>
<feature type="region of interest" description="Disordered" evidence="1">
    <location>
        <begin position="1"/>
        <end position="65"/>
    </location>
</feature>
<dbReference type="GO" id="GO:0008630">
    <property type="term" value="P:intrinsic apoptotic signaling pathway in response to DNA damage"/>
    <property type="evidence" value="ECO:0007669"/>
    <property type="project" value="Ensembl"/>
</dbReference>
<protein>
    <submittedName>
        <fullName evidence="2">Immediate early response 3</fullName>
    </submittedName>
</protein>
<organism evidence="2 3">
    <name type="scientific">Cavia porcellus</name>
    <name type="common">Guinea pig</name>
    <dbReference type="NCBI Taxonomy" id="10141"/>
    <lineage>
        <taxon>Eukaryota</taxon>
        <taxon>Metazoa</taxon>
        <taxon>Chordata</taxon>
        <taxon>Craniata</taxon>
        <taxon>Vertebrata</taxon>
        <taxon>Euteleostomi</taxon>
        <taxon>Mammalia</taxon>
        <taxon>Eutheria</taxon>
        <taxon>Euarchontoglires</taxon>
        <taxon>Glires</taxon>
        <taxon>Rodentia</taxon>
        <taxon>Hystricomorpha</taxon>
        <taxon>Caviidae</taxon>
        <taxon>Cavia</taxon>
    </lineage>
</organism>
<dbReference type="FunCoup" id="A0A286Y1C5">
    <property type="interactions" value="542"/>
</dbReference>
<dbReference type="RefSeq" id="XP_003461046.1">
    <property type="nucleotide sequence ID" value="XM_003460998.5"/>
</dbReference>
<dbReference type="PANTHER" id="PTHR16915:SF0">
    <property type="entry name" value="RADIATION-INDUCIBLE IMMEDIATE-EARLY GENE IEX-1"/>
    <property type="match status" value="1"/>
</dbReference>
<dbReference type="eggNOG" id="ENOG502S3QE">
    <property type="taxonomic scope" value="Eukaryota"/>
</dbReference>
<dbReference type="GO" id="GO:0045820">
    <property type="term" value="P:negative regulation of glycolytic process"/>
    <property type="evidence" value="ECO:0007669"/>
    <property type="project" value="Ensembl"/>
</dbReference>
<dbReference type="OrthoDB" id="9949267at2759"/>
<dbReference type="GO" id="GO:1901029">
    <property type="term" value="P:negative regulation of mitochondrial outer membrane permeabilization involved in apoptotic signaling pathway"/>
    <property type="evidence" value="ECO:0007669"/>
    <property type="project" value="Ensembl"/>
</dbReference>
<dbReference type="GO" id="GO:0006282">
    <property type="term" value="P:regulation of DNA repair"/>
    <property type="evidence" value="ECO:0007669"/>
    <property type="project" value="Ensembl"/>
</dbReference>
<dbReference type="Ensembl" id="ENSCPOT00000047072.1">
    <property type="protein sequence ID" value="ENSCPOP00000031629.1"/>
    <property type="gene ID" value="ENSCPOG00000037253.1"/>
</dbReference>
<reference evidence="3" key="1">
    <citation type="journal article" date="2011" name="Nature">
        <title>A high-resolution map of human evolutionary constraint using 29 mammals.</title>
        <authorList>
            <person name="Lindblad-Toh K."/>
            <person name="Garber M."/>
            <person name="Zuk O."/>
            <person name="Lin M.F."/>
            <person name="Parker B.J."/>
            <person name="Washietl S."/>
            <person name="Kheradpour P."/>
            <person name="Ernst J."/>
            <person name="Jordan G."/>
            <person name="Mauceli E."/>
            <person name="Ward L.D."/>
            <person name="Lowe C.B."/>
            <person name="Holloway A.K."/>
            <person name="Clamp M."/>
            <person name="Gnerre S."/>
            <person name="Alfoldi J."/>
            <person name="Beal K."/>
            <person name="Chang J."/>
            <person name="Clawson H."/>
            <person name="Cuff J."/>
            <person name="Di Palma F."/>
            <person name="Fitzgerald S."/>
            <person name="Flicek P."/>
            <person name="Guttman M."/>
            <person name="Hubisz M.J."/>
            <person name="Jaffe D.B."/>
            <person name="Jungreis I."/>
            <person name="Kent W.J."/>
            <person name="Kostka D."/>
            <person name="Lara M."/>
            <person name="Martins A.L."/>
            <person name="Massingham T."/>
            <person name="Moltke I."/>
            <person name="Raney B.J."/>
            <person name="Rasmussen M.D."/>
            <person name="Robinson J."/>
            <person name="Stark A."/>
            <person name="Vilella A.J."/>
            <person name="Wen J."/>
            <person name="Xie X."/>
            <person name="Zody M.C."/>
            <person name="Baldwin J."/>
            <person name="Bloom T."/>
            <person name="Chin C.W."/>
            <person name="Heiman D."/>
            <person name="Nicol R."/>
            <person name="Nusbaum C."/>
            <person name="Young S."/>
            <person name="Wilkinson J."/>
            <person name="Worley K.C."/>
            <person name="Kovar C.L."/>
            <person name="Muzny D.M."/>
            <person name="Gibbs R.A."/>
            <person name="Cree A."/>
            <person name="Dihn H.H."/>
            <person name="Fowler G."/>
            <person name="Jhangiani S."/>
            <person name="Joshi V."/>
            <person name="Lee S."/>
            <person name="Lewis L.R."/>
            <person name="Nazareth L.V."/>
            <person name="Okwuonu G."/>
            <person name="Santibanez J."/>
            <person name="Warren W.C."/>
            <person name="Mardis E.R."/>
            <person name="Weinstock G.M."/>
            <person name="Wilson R.K."/>
            <person name="Delehaunty K."/>
            <person name="Dooling D."/>
            <person name="Fronik C."/>
            <person name="Fulton L."/>
            <person name="Fulton B."/>
            <person name="Graves T."/>
            <person name="Minx P."/>
            <person name="Sodergren E."/>
            <person name="Birney E."/>
            <person name="Margulies E.H."/>
            <person name="Herrero J."/>
            <person name="Green E.D."/>
            <person name="Haussler D."/>
            <person name="Siepel A."/>
            <person name="Goldman N."/>
            <person name="Pollard K.S."/>
            <person name="Pedersen J.S."/>
            <person name="Lander E.S."/>
            <person name="Kellis M."/>
        </authorList>
    </citation>
    <scope>NUCLEOTIDE SEQUENCE [LARGE SCALE GENOMIC DNA]</scope>
    <source>
        <strain evidence="3">2N</strain>
    </source>
</reference>
<dbReference type="GO" id="GO:0046822">
    <property type="term" value="P:regulation of nucleocytoplasmic transport"/>
    <property type="evidence" value="ECO:0007669"/>
    <property type="project" value="Ensembl"/>
</dbReference>
<dbReference type="CTD" id="8870"/>
<dbReference type="GO" id="GO:0050728">
    <property type="term" value="P:negative regulation of inflammatory response"/>
    <property type="evidence" value="ECO:0007669"/>
    <property type="project" value="Ensembl"/>
</dbReference>
<sequence>MCRSRSSLPALTGLRSPAPAPSSSPALRRGSGPEIFTFDPLPEPAASPAGRLSASRGHRKRSRRVLYPRAVRRQLPAEEPNTAKRLLFVLLAVVFCQVLLAEEGLSEPLVPEDAPSTESPAHAALEPLNLTSRPADYALELSALLRPRPAAF</sequence>
<dbReference type="GeneTree" id="ENSGT00390000003213"/>
<reference evidence="2" key="2">
    <citation type="submission" date="2025-08" db="UniProtKB">
        <authorList>
            <consortium name="Ensembl"/>
        </authorList>
    </citation>
    <scope>IDENTIFICATION</scope>
    <source>
        <strain evidence="2">2N</strain>
    </source>
</reference>